<dbReference type="InterPro" id="IPR029058">
    <property type="entry name" value="AB_hydrolase_fold"/>
</dbReference>
<evidence type="ECO:0000256" key="6">
    <source>
        <dbReference type="SAM" id="SignalP"/>
    </source>
</evidence>
<gene>
    <name evidence="7" type="ORF">PMEA_00030197</name>
</gene>
<dbReference type="FunFam" id="1.20.120.980:FF:000003">
    <property type="entry name" value="Serine protease 16"/>
    <property type="match status" value="1"/>
</dbReference>
<dbReference type="GO" id="GO:0008239">
    <property type="term" value="F:dipeptidyl-peptidase activity"/>
    <property type="evidence" value="ECO:0007669"/>
    <property type="project" value="TreeGrafter"/>
</dbReference>
<keyword evidence="8" id="KW-1185">Reference proteome</keyword>
<name>A0AAU9XT51_9CNID</name>
<dbReference type="GO" id="GO:0006508">
    <property type="term" value="P:proteolysis"/>
    <property type="evidence" value="ECO:0007669"/>
    <property type="project" value="UniProtKB-KW"/>
</dbReference>
<reference evidence="7 8" key="1">
    <citation type="submission" date="2022-05" db="EMBL/GenBank/DDBJ databases">
        <authorList>
            <consortium name="Genoscope - CEA"/>
            <person name="William W."/>
        </authorList>
    </citation>
    <scope>NUCLEOTIDE SEQUENCE [LARGE SCALE GENOMIC DNA]</scope>
</reference>
<comment type="caution">
    <text evidence="7">The sequence shown here is derived from an EMBL/GenBank/DDBJ whole genome shotgun (WGS) entry which is preliminary data.</text>
</comment>
<evidence type="ECO:0000313" key="7">
    <source>
        <dbReference type="EMBL" id="CAH3157839.1"/>
    </source>
</evidence>
<dbReference type="AlphaFoldDB" id="A0AAU9XT51"/>
<proteinExistence type="inferred from homology"/>
<dbReference type="Gene3D" id="1.20.120.980">
    <property type="entry name" value="Serine carboxypeptidase S28, SKS domain"/>
    <property type="match status" value="1"/>
</dbReference>
<keyword evidence="5" id="KW-0325">Glycoprotein</keyword>
<keyword evidence="4" id="KW-0378">Hydrolase</keyword>
<dbReference type="Gene3D" id="3.40.50.1820">
    <property type="entry name" value="alpha/beta hydrolase"/>
    <property type="match status" value="1"/>
</dbReference>
<evidence type="ECO:0000256" key="3">
    <source>
        <dbReference type="ARBA" id="ARBA00022729"/>
    </source>
</evidence>
<keyword evidence="2" id="KW-0645">Protease</keyword>
<dbReference type="GO" id="GO:0070008">
    <property type="term" value="F:serine-type exopeptidase activity"/>
    <property type="evidence" value="ECO:0007669"/>
    <property type="project" value="InterPro"/>
</dbReference>
<evidence type="ECO:0000256" key="2">
    <source>
        <dbReference type="ARBA" id="ARBA00022670"/>
    </source>
</evidence>
<evidence type="ECO:0000256" key="4">
    <source>
        <dbReference type="ARBA" id="ARBA00022801"/>
    </source>
</evidence>
<keyword evidence="3 6" id="KW-0732">Signal</keyword>
<evidence type="ECO:0008006" key="9">
    <source>
        <dbReference type="Google" id="ProtNLM"/>
    </source>
</evidence>
<dbReference type="Proteomes" id="UP001159428">
    <property type="component" value="Unassembled WGS sequence"/>
</dbReference>
<feature type="signal peptide" evidence="6">
    <location>
        <begin position="1"/>
        <end position="25"/>
    </location>
</feature>
<dbReference type="SUPFAM" id="SSF53474">
    <property type="entry name" value="alpha/beta-Hydrolases"/>
    <property type="match status" value="1"/>
</dbReference>
<protein>
    <recommendedName>
        <fullName evidence="9">Serine protease K12H4.7</fullName>
    </recommendedName>
</protein>
<sequence>MPYASSASLCLIFTVVLGLTNCSHASLRFLRGRPKGGMLVAPAAEHVNQKLPEAHWFTQRLDHFDDSNTKTWQQRFFYNDAFHTKPDGPVFVMIGGEGTANPIWLTVGDMMKNAEDFGAFTFLLEHRFYGESRPTSDMSDSSLKYLNSEQALADLATFCQEMALKFNLTNSKWISFGGSYPGSLSAWYRLKYPHLVQGAVASSAPVFATVNFPQYMDVVTASLETTGQDCVRNIDNATKTMQALLTTEEGAKQLTELFELCEPLDKDNVNDVATFANDLSGNFAGVVQYNKDNRAFEGAIGTNITIRTLCGIMNDEGIGAPLARYAKVNSLMLHTYHEQCLDSNYKNFIAALQNTSWSSSASEGGRQWMYQTCTEFGFYQTSDSEKQPFGDLFPLKYSIQQCMDIYGAQFNEENIRSGVTQTNTNYGGYGIAASKIVFPNGSIDPWHALGITKDVSATEQAVFIEGTAHCANMYPANPSDPPQLVEARHQIQQHIMMWLQADS</sequence>
<accession>A0AAU9XT51</accession>
<dbReference type="PANTHER" id="PTHR11010:SF117">
    <property type="entry name" value="SERINE PROTEASE 16"/>
    <property type="match status" value="1"/>
</dbReference>
<evidence type="ECO:0000256" key="1">
    <source>
        <dbReference type="ARBA" id="ARBA00011079"/>
    </source>
</evidence>
<comment type="similarity">
    <text evidence="1">Belongs to the peptidase S28 family.</text>
</comment>
<evidence type="ECO:0000313" key="8">
    <source>
        <dbReference type="Proteomes" id="UP001159428"/>
    </source>
</evidence>
<dbReference type="EMBL" id="CALNXJ010000065">
    <property type="protein sequence ID" value="CAH3157839.1"/>
    <property type="molecule type" value="Genomic_DNA"/>
</dbReference>
<evidence type="ECO:0000256" key="5">
    <source>
        <dbReference type="ARBA" id="ARBA00023180"/>
    </source>
</evidence>
<dbReference type="PANTHER" id="PTHR11010">
    <property type="entry name" value="PROTEASE S28 PRO-X CARBOXYPEPTIDASE-RELATED"/>
    <property type="match status" value="1"/>
</dbReference>
<dbReference type="InterPro" id="IPR008758">
    <property type="entry name" value="Peptidase_S28"/>
</dbReference>
<feature type="chain" id="PRO_5043953443" description="Serine protease K12H4.7" evidence="6">
    <location>
        <begin position="26"/>
        <end position="503"/>
    </location>
</feature>
<dbReference type="Pfam" id="PF05577">
    <property type="entry name" value="Peptidase_S28"/>
    <property type="match status" value="1"/>
</dbReference>
<organism evidence="7 8">
    <name type="scientific">Pocillopora meandrina</name>
    <dbReference type="NCBI Taxonomy" id="46732"/>
    <lineage>
        <taxon>Eukaryota</taxon>
        <taxon>Metazoa</taxon>
        <taxon>Cnidaria</taxon>
        <taxon>Anthozoa</taxon>
        <taxon>Hexacorallia</taxon>
        <taxon>Scleractinia</taxon>
        <taxon>Astrocoeniina</taxon>
        <taxon>Pocilloporidae</taxon>
        <taxon>Pocillopora</taxon>
    </lineage>
</organism>
<dbReference type="InterPro" id="IPR042269">
    <property type="entry name" value="Ser_carbopepase_S28_SKS"/>
</dbReference>